<keyword evidence="3" id="KW-1185">Reference proteome</keyword>
<evidence type="ECO:0000313" key="3">
    <source>
        <dbReference type="Proteomes" id="UP000243197"/>
    </source>
</evidence>
<proteinExistence type="predicted"/>
<dbReference type="Pfam" id="PF14905">
    <property type="entry name" value="OMP_b-brl_3"/>
    <property type="match status" value="1"/>
</dbReference>
<dbReference type="KEGG" id="ise:JBKA6_1148"/>
<gene>
    <name evidence="2" type="ORF">JBKA6_1148</name>
</gene>
<dbReference type="OrthoDB" id="603275at2"/>
<name>A0A1J1DZ33_9FLAO</name>
<accession>A0A1J1DZ33</accession>
<protein>
    <submittedName>
        <fullName evidence="2">TonB-dependent receptor</fullName>
    </submittedName>
</protein>
<sequence>MRKILISLLSISSFIGYAQKFEIRGKILDSITKKPIEYSTVYMESAKDSTQIDYGISDENGFFSLNSNGYSEILFIVSSMGYKMYKRTIKPDKSAYDIGEILLEVEEKEFPTIELIEKKLPVIIKKDTIEFNSDSFKTKIGANVKDLLKKIPGIEISKNGTISIDGKEITEVLVNGKSFFGKDGKVAIERLNKEDVESIQFSNAKTEKEKFVGEQGNPDKKTMNIELKEDKDGDFLTDLYGEYGINNIYSANAMINYFDKKQNVSLFGGKSNFVFRDDGELGLSYSANDWKYVKDFSVSYFLLKENQDIIRESKRNNFLPNGNYFSKKNTVDKNDNNFNNIHTQLTFEVDSTTQVNLSVGLNLSKKYVALKSTEEFSVNNLSELLNGSEVNKNSQGYNMGINNKVGITKRFGKSNGYINLLLNQQYSLSKSDDKLNSKSGNTTSNDIEIMRQKINDNGEKNNLTAKIEYNYPFKQDVFHLILSHKISRITNNSIKNTYNFNDHTNEYMSKLDPKLSYDFRTKNLVQNPEIGLKYNNATDKIKINISMGLDRVLVKNEDKLNTSLDIEKVFNDLALSSSIDIGDFFLFYFIANVIPSIDKINPVPNMDDPMNIKIGNPNLKSTNNHNINISYRYRELNKNKQNLFYTSVNATIRRNSIIAKTTTYENLKRKKTFVNVDGDYSLGFSLRYSYKINPFDIGLMMNLSLDKSYSFSNDVEFYTFTIRPSPGIILSYKSDFLEIFSRYNIGMNNATYSIEKFQDNFFLTQNVSLDILAYIYESISIDNNLSYNHNPYVNEGFQRSSILYNASLDYKISNWTITFKAYDIFNQNENVKRVVENDYIEDIKSNDIEQYFTIGLALKF</sequence>
<dbReference type="InterPro" id="IPR041700">
    <property type="entry name" value="OMP_b-brl_3"/>
</dbReference>
<dbReference type="SUPFAM" id="SSF56935">
    <property type="entry name" value="Porins"/>
    <property type="match status" value="1"/>
</dbReference>
<dbReference type="AlphaFoldDB" id="A0A1J1DZ33"/>
<dbReference type="InterPro" id="IPR008969">
    <property type="entry name" value="CarboxyPept-like_regulatory"/>
</dbReference>
<keyword evidence="2" id="KW-0675">Receptor</keyword>
<organism evidence="2 3">
    <name type="scientific">Ichthyobacterium seriolicida</name>
    <dbReference type="NCBI Taxonomy" id="242600"/>
    <lineage>
        <taxon>Bacteria</taxon>
        <taxon>Pseudomonadati</taxon>
        <taxon>Bacteroidota</taxon>
        <taxon>Flavobacteriia</taxon>
        <taxon>Flavobacteriales</taxon>
        <taxon>Ichthyobacteriaceae</taxon>
        <taxon>Ichthyobacterium</taxon>
    </lineage>
</organism>
<dbReference type="EMBL" id="AP014564">
    <property type="protein sequence ID" value="BAV95161.1"/>
    <property type="molecule type" value="Genomic_DNA"/>
</dbReference>
<dbReference type="Proteomes" id="UP000243197">
    <property type="component" value="Chromosome"/>
</dbReference>
<dbReference type="RefSeq" id="WP_096686727.1">
    <property type="nucleotide sequence ID" value="NZ_AP014564.1"/>
</dbReference>
<feature type="domain" description="Outer membrane protein beta-barrel" evidence="1">
    <location>
        <begin position="411"/>
        <end position="855"/>
    </location>
</feature>
<evidence type="ECO:0000259" key="1">
    <source>
        <dbReference type="Pfam" id="PF14905"/>
    </source>
</evidence>
<evidence type="ECO:0000313" key="2">
    <source>
        <dbReference type="EMBL" id="BAV95161.1"/>
    </source>
</evidence>
<dbReference type="SUPFAM" id="SSF49464">
    <property type="entry name" value="Carboxypeptidase regulatory domain-like"/>
    <property type="match status" value="1"/>
</dbReference>
<reference evidence="2 3" key="1">
    <citation type="submission" date="2014-03" db="EMBL/GenBank/DDBJ databases">
        <title>complete genome sequence of Flavobacteriaceae bacterium JBKA-6.</title>
        <authorList>
            <person name="Takano T."/>
            <person name="Nakamura Y."/>
            <person name="Takuma S."/>
            <person name="Yasuike M."/>
            <person name="Matsuyama T."/>
            <person name="Sakai T."/>
            <person name="Fujiwara A."/>
            <person name="Kimoto K."/>
            <person name="Fukuda Y."/>
            <person name="Kondo H."/>
            <person name="Hirono I."/>
            <person name="Nakayasu C."/>
        </authorList>
    </citation>
    <scope>NUCLEOTIDE SEQUENCE [LARGE SCALE GENOMIC DNA]</scope>
    <source>
        <strain evidence="2 3">JBKA-6</strain>
    </source>
</reference>